<proteinExistence type="inferred from homology"/>
<keyword evidence="14" id="KW-1185">Reference proteome</keyword>
<evidence type="ECO:0000256" key="10">
    <source>
        <dbReference type="PROSITE-ProRule" id="PRU10040"/>
    </source>
</evidence>
<dbReference type="GO" id="GO:0005576">
    <property type="term" value="C:extracellular region"/>
    <property type="evidence" value="ECO:0007669"/>
    <property type="project" value="UniProtKB-SubCell"/>
</dbReference>
<name>A0A8H6YY49_9AGAR</name>
<feature type="domain" description="Pectinesterase catalytic" evidence="12">
    <location>
        <begin position="52"/>
        <end position="334"/>
    </location>
</feature>
<comment type="pathway">
    <text evidence="2 11">Glycan metabolism; pectin degradation; 2-dehydro-3-deoxy-D-gluconate from pectin: step 1/5.</text>
</comment>
<evidence type="ECO:0000313" key="13">
    <source>
        <dbReference type="EMBL" id="KAF7366946.1"/>
    </source>
</evidence>
<dbReference type="SUPFAM" id="SSF51126">
    <property type="entry name" value="Pectin lyase-like"/>
    <property type="match status" value="1"/>
</dbReference>
<comment type="function">
    <text evidence="11">Involved in maceration and soft-rotting of plant tissue.</text>
</comment>
<dbReference type="UniPathway" id="UPA00545">
    <property type="reaction ID" value="UER00823"/>
</dbReference>
<dbReference type="InterPro" id="IPR033131">
    <property type="entry name" value="Pectinesterase_Asp_AS"/>
</dbReference>
<dbReference type="GO" id="GO:0042545">
    <property type="term" value="P:cell wall modification"/>
    <property type="evidence" value="ECO:0007669"/>
    <property type="project" value="UniProtKB-UniRule"/>
</dbReference>
<organism evidence="13 14">
    <name type="scientific">Mycena sanguinolenta</name>
    <dbReference type="NCBI Taxonomy" id="230812"/>
    <lineage>
        <taxon>Eukaryota</taxon>
        <taxon>Fungi</taxon>
        <taxon>Dikarya</taxon>
        <taxon>Basidiomycota</taxon>
        <taxon>Agaricomycotina</taxon>
        <taxon>Agaricomycetes</taxon>
        <taxon>Agaricomycetidae</taxon>
        <taxon>Agaricales</taxon>
        <taxon>Marasmiineae</taxon>
        <taxon>Mycenaceae</taxon>
        <taxon>Mycena</taxon>
    </lineage>
</organism>
<dbReference type="EMBL" id="JACAZH010000006">
    <property type="protein sequence ID" value="KAF7366946.1"/>
    <property type="molecule type" value="Genomic_DNA"/>
</dbReference>
<keyword evidence="11" id="KW-0961">Cell wall biogenesis/degradation</keyword>
<dbReference type="GO" id="GO:0030599">
    <property type="term" value="F:pectinesterase activity"/>
    <property type="evidence" value="ECO:0007669"/>
    <property type="project" value="UniProtKB-UniRule"/>
</dbReference>
<comment type="subcellular location">
    <subcellularLocation>
        <location evidence="1 11">Secreted</location>
    </subcellularLocation>
</comment>
<comment type="catalytic activity">
    <reaction evidence="9 11">
        <text>[(1-&gt;4)-alpha-D-galacturonosyl methyl ester](n) + n H2O = [(1-&gt;4)-alpha-D-galacturonosyl](n) + n methanol + n H(+)</text>
        <dbReference type="Rhea" id="RHEA:22380"/>
        <dbReference type="Rhea" id="RHEA-COMP:14570"/>
        <dbReference type="Rhea" id="RHEA-COMP:14573"/>
        <dbReference type="ChEBI" id="CHEBI:15377"/>
        <dbReference type="ChEBI" id="CHEBI:15378"/>
        <dbReference type="ChEBI" id="CHEBI:17790"/>
        <dbReference type="ChEBI" id="CHEBI:140522"/>
        <dbReference type="ChEBI" id="CHEBI:140523"/>
        <dbReference type="EC" id="3.1.1.11"/>
    </reaction>
</comment>
<comment type="caution">
    <text evidence="13">The sequence shown here is derived from an EMBL/GenBank/DDBJ whole genome shotgun (WGS) entry which is preliminary data.</text>
</comment>
<dbReference type="InterPro" id="IPR012334">
    <property type="entry name" value="Pectin_lyas_fold"/>
</dbReference>
<feature type="active site" evidence="10">
    <location>
        <position position="199"/>
    </location>
</feature>
<keyword evidence="7 11" id="KW-0378">Hydrolase</keyword>
<evidence type="ECO:0000256" key="9">
    <source>
        <dbReference type="ARBA" id="ARBA00047928"/>
    </source>
</evidence>
<evidence type="ECO:0000259" key="12">
    <source>
        <dbReference type="Pfam" id="PF01095"/>
    </source>
</evidence>
<dbReference type="PROSITE" id="PS00503">
    <property type="entry name" value="PECTINESTERASE_2"/>
    <property type="match status" value="1"/>
</dbReference>
<protein>
    <recommendedName>
        <fullName evidence="4 11">Pectinesterase</fullName>
        <ecNumber evidence="4 11">3.1.1.11</ecNumber>
    </recommendedName>
</protein>
<evidence type="ECO:0000256" key="3">
    <source>
        <dbReference type="ARBA" id="ARBA00008891"/>
    </source>
</evidence>
<evidence type="ECO:0000256" key="1">
    <source>
        <dbReference type="ARBA" id="ARBA00004613"/>
    </source>
</evidence>
<dbReference type="Proteomes" id="UP000623467">
    <property type="component" value="Unassembled WGS sequence"/>
</dbReference>
<keyword evidence="8 11" id="KW-0063">Aspartyl esterase</keyword>
<evidence type="ECO:0000256" key="2">
    <source>
        <dbReference type="ARBA" id="ARBA00005184"/>
    </source>
</evidence>
<evidence type="ECO:0000313" key="14">
    <source>
        <dbReference type="Proteomes" id="UP000623467"/>
    </source>
</evidence>
<evidence type="ECO:0000256" key="7">
    <source>
        <dbReference type="ARBA" id="ARBA00022801"/>
    </source>
</evidence>
<dbReference type="AlphaFoldDB" id="A0A8H6YY49"/>
<dbReference type="InterPro" id="IPR011050">
    <property type="entry name" value="Pectin_lyase_fold/virulence"/>
</dbReference>
<sequence length="350" mass="36796">MTRNPPCAVYSLPTPTMAKLSIFLFLPLLQYALAASRTTPPSGAIVVRAGTTTAGEFSTLSAALASLPNDDSSQSIFIFPGTYTGQNDITREGPLTIYGYTTDTTTYTGNQAILTAGVSAATAGSDDASGTLRIHKNNFKMYNVNVKNTFGPGSQAIAIAQYGSQVGLYACGFFGYQDTLYANEGTQVYLKGYIEGAVDFIFGREGLAYFGGNTIAVSGPGCITASGRTSDDTGSYVFNENTVVLASDAASDTSGNVFLGRPWGDFAKVIFKNTVINAPMNKALWSVWEPTDPNTDDVFFAEFNTTGSGASGAVRPSFATVLDATDAAMYSISSAVGSDFATWVDPAYLV</sequence>
<comment type="similarity">
    <text evidence="3">Belongs to the pectinesterase family.</text>
</comment>
<evidence type="ECO:0000256" key="6">
    <source>
        <dbReference type="ARBA" id="ARBA00022729"/>
    </source>
</evidence>
<dbReference type="InterPro" id="IPR000070">
    <property type="entry name" value="Pectinesterase_cat"/>
</dbReference>
<evidence type="ECO:0000256" key="11">
    <source>
        <dbReference type="RuleBase" id="RU000589"/>
    </source>
</evidence>
<accession>A0A8H6YY49</accession>
<dbReference type="OrthoDB" id="2019149at2759"/>
<evidence type="ECO:0000256" key="5">
    <source>
        <dbReference type="ARBA" id="ARBA00022525"/>
    </source>
</evidence>
<reference evidence="13" key="1">
    <citation type="submission" date="2020-05" db="EMBL/GenBank/DDBJ databases">
        <title>Mycena genomes resolve the evolution of fungal bioluminescence.</title>
        <authorList>
            <person name="Tsai I.J."/>
        </authorList>
    </citation>
    <scope>NUCLEOTIDE SEQUENCE</scope>
    <source>
        <strain evidence="13">160909Yilan</strain>
    </source>
</reference>
<feature type="signal peptide" evidence="11">
    <location>
        <begin position="1"/>
        <end position="34"/>
    </location>
</feature>
<dbReference type="Pfam" id="PF01095">
    <property type="entry name" value="Pectinesterase"/>
    <property type="match status" value="1"/>
</dbReference>
<dbReference type="PANTHER" id="PTHR31321:SF127">
    <property type="entry name" value="PECTINESTERASE"/>
    <property type="match status" value="1"/>
</dbReference>
<gene>
    <name evidence="13" type="ORF">MSAN_00953300</name>
</gene>
<dbReference type="Gene3D" id="2.160.20.10">
    <property type="entry name" value="Single-stranded right-handed beta-helix, Pectin lyase-like"/>
    <property type="match status" value="1"/>
</dbReference>
<dbReference type="PANTHER" id="PTHR31321">
    <property type="entry name" value="ACYL-COA THIOESTER HYDROLASE YBHC-RELATED"/>
    <property type="match status" value="1"/>
</dbReference>
<evidence type="ECO:0000256" key="4">
    <source>
        <dbReference type="ARBA" id="ARBA00013229"/>
    </source>
</evidence>
<keyword evidence="6 11" id="KW-0732">Signal</keyword>
<dbReference type="FunFam" id="2.160.20.10:FF:000014">
    <property type="entry name" value="Pectinesterase"/>
    <property type="match status" value="1"/>
</dbReference>
<dbReference type="EC" id="3.1.1.11" evidence="4 11"/>
<evidence type="ECO:0000256" key="8">
    <source>
        <dbReference type="ARBA" id="ARBA00023085"/>
    </source>
</evidence>
<dbReference type="GO" id="GO:0045490">
    <property type="term" value="P:pectin catabolic process"/>
    <property type="evidence" value="ECO:0007669"/>
    <property type="project" value="UniProtKB-UniRule"/>
</dbReference>
<keyword evidence="5 11" id="KW-0964">Secreted</keyword>
<feature type="chain" id="PRO_5034748607" description="Pectinesterase" evidence="11">
    <location>
        <begin position="35"/>
        <end position="350"/>
    </location>
</feature>